<dbReference type="Proteomes" id="UP000298138">
    <property type="component" value="Unassembled WGS sequence"/>
</dbReference>
<evidence type="ECO:0000256" key="1">
    <source>
        <dbReference type="SAM" id="Phobius"/>
    </source>
</evidence>
<dbReference type="AlphaFoldDB" id="A0A4S2MXX4"/>
<proteinExistence type="predicted"/>
<organism evidence="2 3">
    <name type="scientific">Ascodesmis nigricans</name>
    <dbReference type="NCBI Taxonomy" id="341454"/>
    <lineage>
        <taxon>Eukaryota</taxon>
        <taxon>Fungi</taxon>
        <taxon>Dikarya</taxon>
        <taxon>Ascomycota</taxon>
        <taxon>Pezizomycotina</taxon>
        <taxon>Pezizomycetes</taxon>
        <taxon>Pezizales</taxon>
        <taxon>Ascodesmidaceae</taxon>
        <taxon>Ascodesmis</taxon>
    </lineage>
</organism>
<keyword evidence="1" id="KW-1133">Transmembrane helix</keyword>
<name>A0A4S2MXX4_9PEZI</name>
<keyword evidence="1" id="KW-0812">Transmembrane</keyword>
<keyword evidence="3" id="KW-1185">Reference proteome</keyword>
<reference evidence="2 3" key="1">
    <citation type="submission" date="2019-04" db="EMBL/GenBank/DDBJ databases">
        <title>Comparative genomics and transcriptomics to analyze fruiting body development in filamentous ascomycetes.</title>
        <authorList>
            <consortium name="DOE Joint Genome Institute"/>
            <person name="Lutkenhaus R."/>
            <person name="Traeger S."/>
            <person name="Breuer J."/>
            <person name="Kuo A."/>
            <person name="Lipzen A."/>
            <person name="Pangilinan J."/>
            <person name="Dilworth D."/>
            <person name="Sandor L."/>
            <person name="Poggeler S."/>
            <person name="Barry K."/>
            <person name="Grigoriev I.V."/>
            <person name="Nowrousian M."/>
        </authorList>
    </citation>
    <scope>NUCLEOTIDE SEQUENCE [LARGE SCALE GENOMIC DNA]</scope>
    <source>
        <strain evidence="2 3">CBS 389.68</strain>
    </source>
</reference>
<gene>
    <name evidence="2" type="ORF">EX30DRAFT_348686</name>
</gene>
<feature type="transmembrane region" description="Helical" evidence="1">
    <location>
        <begin position="12"/>
        <end position="30"/>
    </location>
</feature>
<accession>A0A4S2MXX4</accession>
<sequence length="155" mass="16697">MADITEEAHRQMSRFAVIIIIVTITISQSMKHLHNPNLSTPKENGIRNRVIARARSSLSSTQHTTIASFPTPSLSGSPDLIPLDIAGYSTLLLYYLPVPPKPSSCPMPASARAAPSRPLPRAVAYRVSIPICSKPILLPGSPNREDGMLQSCSNG</sequence>
<protein>
    <submittedName>
        <fullName evidence="2">Uncharacterized protein</fullName>
    </submittedName>
</protein>
<dbReference type="EMBL" id="ML220119">
    <property type="protein sequence ID" value="TGZ81507.1"/>
    <property type="molecule type" value="Genomic_DNA"/>
</dbReference>
<dbReference type="InParanoid" id="A0A4S2MXX4"/>
<keyword evidence="1" id="KW-0472">Membrane</keyword>
<evidence type="ECO:0000313" key="2">
    <source>
        <dbReference type="EMBL" id="TGZ81507.1"/>
    </source>
</evidence>
<evidence type="ECO:0000313" key="3">
    <source>
        <dbReference type="Proteomes" id="UP000298138"/>
    </source>
</evidence>